<dbReference type="Gene3D" id="3.40.50.2000">
    <property type="entry name" value="Glycogen Phosphorylase B"/>
    <property type="match status" value="2"/>
</dbReference>
<accession>A0A3L7JA78</accession>
<gene>
    <name evidence="2" type="ORF">D8780_02980</name>
</gene>
<evidence type="ECO:0000313" key="3">
    <source>
        <dbReference type="Proteomes" id="UP000281094"/>
    </source>
</evidence>
<keyword evidence="2" id="KW-0808">Transferase</keyword>
<dbReference type="AlphaFoldDB" id="A0A3L7JA78"/>
<dbReference type="Proteomes" id="UP000281094">
    <property type="component" value="Unassembled WGS sequence"/>
</dbReference>
<protein>
    <submittedName>
        <fullName evidence="2">Glycosyltransferase family 1 protein</fullName>
    </submittedName>
</protein>
<feature type="domain" description="Glycosyltransferase subfamily 4-like N-terminal" evidence="1">
    <location>
        <begin position="11"/>
        <end position="183"/>
    </location>
</feature>
<comment type="caution">
    <text evidence="2">The sequence shown here is derived from an EMBL/GenBank/DDBJ whole genome shotgun (WGS) entry which is preliminary data.</text>
</comment>
<dbReference type="CDD" id="cd03801">
    <property type="entry name" value="GT4_PimA-like"/>
    <property type="match status" value="1"/>
</dbReference>
<dbReference type="RefSeq" id="WP_121644292.1">
    <property type="nucleotide sequence ID" value="NZ_RCWN01000001.1"/>
</dbReference>
<sequence length="375" mass="41776">MRIVHCFRSPVGGIFRHVRDLAHQQELMGHQVGIICDSNTGTAFENQALDDLASQISLGVHRFHMQRNISPRDLISFLDTHRHLGKLKPDLIHGHGAKGGAYSRILGTLPRLGGRPLRFYSPHGGSLHYDEATREGKFFARAERQLSRICDGICFVSEYERQAFLRKVGRPRCASRLVYNGVSRAEFEPVPLNGDAADFLFIGMMRDLKGPDLFVNAFSRLVENDTARQPRAVMVGDGPDRQALEQAVAERGLSHLIRFRDPMPIREAMRLARHVVQPSRAEALPYTVLEVLAAGRTMIATLVGGIPEILGPDSIALMAPNEASIADRMAALLAAPERFAAAMPDREIMQDRFSLEAMATAIMAFYREQQETKRS</sequence>
<keyword evidence="3" id="KW-1185">Reference proteome</keyword>
<dbReference type="PANTHER" id="PTHR12526">
    <property type="entry name" value="GLYCOSYLTRANSFERASE"/>
    <property type="match status" value="1"/>
</dbReference>
<reference evidence="2 3" key="1">
    <citation type="submission" date="2018-10" db="EMBL/GenBank/DDBJ databases">
        <title>Notoacmeibacter sp. M2BS9Y-3-1, whole genome shotgun sequence.</title>
        <authorList>
            <person name="Tuo L."/>
        </authorList>
    </citation>
    <scope>NUCLEOTIDE SEQUENCE [LARGE SCALE GENOMIC DNA]</scope>
    <source>
        <strain evidence="2 3">M2BS9Y-3-1</strain>
    </source>
</reference>
<organism evidence="2 3">
    <name type="scientific">Notoacmeibacter ruber</name>
    <dbReference type="NCBI Taxonomy" id="2670375"/>
    <lineage>
        <taxon>Bacteria</taxon>
        <taxon>Pseudomonadati</taxon>
        <taxon>Pseudomonadota</taxon>
        <taxon>Alphaproteobacteria</taxon>
        <taxon>Hyphomicrobiales</taxon>
        <taxon>Notoacmeibacteraceae</taxon>
        <taxon>Notoacmeibacter</taxon>
    </lineage>
</organism>
<proteinExistence type="predicted"/>
<evidence type="ECO:0000313" key="2">
    <source>
        <dbReference type="EMBL" id="RLQ87324.1"/>
    </source>
</evidence>
<dbReference type="GO" id="GO:0016757">
    <property type="term" value="F:glycosyltransferase activity"/>
    <property type="evidence" value="ECO:0007669"/>
    <property type="project" value="UniProtKB-ARBA"/>
</dbReference>
<dbReference type="Pfam" id="PF13439">
    <property type="entry name" value="Glyco_transf_4"/>
    <property type="match status" value="1"/>
</dbReference>
<dbReference type="EMBL" id="RCWN01000001">
    <property type="protein sequence ID" value="RLQ87324.1"/>
    <property type="molecule type" value="Genomic_DNA"/>
</dbReference>
<dbReference type="InterPro" id="IPR028098">
    <property type="entry name" value="Glyco_trans_4-like_N"/>
</dbReference>
<evidence type="ECO:0000259" key="1">
    <source>
        <dbReference type="Pfam" id="PF13439"/>
    </source>
</evidence>
<dbReference type="SUPFAM" id="SSF53756">
    <property type="entry name" value="UDP-Glycosyltransferase/glycogen phosphorylase"/>
    <property type="match status" value="1"/>
</dbReference>
<dbReference type="Pfam" id="PF13692">
    <property type="entry name" value="Glyco_trans_1_4"/>
    <property type="match status" value="1"/>
</dbReference>
<name>A0A3L7JA78_9HYPH</name>